<evidence type="ECO:0000256" key="2">
    <source>
        <dbReference type="ARBA" id="ARBA00023295"/>
    </source>
</evidence>
<protein>
    <recommendedName>
        <fullName evidence="4">GH84 domain-containing protein</fullName>
    </recommendedName>
</protein>
<accession>A0ABQ2F2I8</accession>
<dbReference type="RefSeq" id="WP_189010568.1">
    <property type="nucleotide sequence ID" value="NZ_BMPP01000015.1"/>
</dbReference>
<keyword evidence="2 3" id="KW-0326">Glycosidase</keyword>
<comment type="caution">
    <text evidence="5">The sequence shown here is derived from an EMBL/GenBank/DDBJ whole genome shotgun (WGS) entry which is preliminary data.</text>
</comment>
<feature type="active site" description="Proton donor" evidence="3">
    <location>
        <position position="118"/>
    </location>
</feature>
<gene>
    <name evidence="5" type="ORF">GCM10008955_32000</name>
</gene>
<dbReference type="Proteomes" id="UP000647587">
    <property type="component" value="Unassembled WGS sequence"/>
</dbReference>
<dbReference type="PROSITE" id="PS52009">
    <property type="entry name" value="GH84"/>
    <property type="match status" value="1"/>
</dbReference>
<reference evidence="6" key="1">
    <citation type="journal article" date="2019" name="Int. J. Syst. Evol. Microbiol.">
        <title>The Global Catalogue of Microorganisms (GCM) 10K type strain sequencing project: providing services to taxonomists for standard genome sequencing and annotation.</title>
        <authorList>
            <consortium name="The Broad Institute Genomics Platform"/>
            <consortium name="The Broad Institute Genome Sequencing Center for Infectious Disease"/>
            <person name="Wu L."/>
            <person name="Ma J."/>
        </authorList>
    </citation>
    <scope>NUCLEOTIDE SEQUENCE [LARGE SCALE GENOMIC DNA]</scope>
    <source>
        <strain evidence="6">JCM 30331</strain>
    </source>
</reference>
<name>A0ABQ2F2I8_9DEIO</name>
<keyword evidence="1 3" id="KW-0378">Hydrolase</keyword>
<dbReference type="InterPro" id="IPR051822">
    <property type="entry name" value="Glycosyl_Hydrolase_84"/>
</dbReference>
<proteinExistence type="inferred from homology"/>
<evidence type="ECO:0000256" key="1">
    <source>
        <dbReference type="ARBA" id="ARBA00022801"/>
    </source>
</evidence>
<dbReference type="PANTHER" id="PTHR13170:SF16">
    <property type="entry name" value="PROTEIN O-GLCNACASE"/>
    <property type="match status" value="1"/>
</dbReference>
<dbReference type="EMBL" id="BMPP01000015">
    <property type="protein sequence ID" value="GGK35673.1"/>
    <property type="molecule type" value="Genomic_DNA"/>
</dbReference>
<sequence>MQPERRGVLEAFYGRPWSWEERHAMLDFMREVGFNTYLYAPKNDPIHRNRWQEPYTNVEWAQFEGLATHARDAGVDFVFGLSALAFRYSGATHLNFLRTKLRAAQARGIRSFALLMDDIPSRFENSEDAAVFPDLAAAQAWLANELLREVAADGTFYFCPTVYHGSGDSAYLRTLGSALNDRVHVFWTGPDVCSPSISAADLQMVTQALRRPPVLWDNFPVNDLDMRYDLHVAPLRGRTPDLLAASGGYFAAPGALSAASQIALRTTAAYLRDPHRYRPDEAFHQAALASTSTPQEAQAVKFLSDLARRSPLVPRDQALHHPWWPVLDAFWAARAGSPLQAGPDVPGRPAPQPVEPDEAPLRALSVAMELHAETLAHLHDPVLRANLEPWTEKLVGWATVVKYALGALDHPHDLRAREYVLEELALVRENFHWVAGDTFDTFARRCVWAAEEHFQTAAQEPA</sequence>
<dbReference type="SUPFAM" id="SSF51445">
    <property type="entry name" value="(Trans)glycosidases"/>
    <property type="match status" value="1"/>
</dbReference>
<evidence type="ECO:0000313" key="6">
    <source>
        <dbReference type="Proteomes" id="UP000647587"/>
    </source>
</evidence>
<evidence type="ECO:0000256" key="3">
    <source>
        <dbReference type="PROSITE-ProRule" id="PRU01353"/>
    </source>
</evidence>
<comment type="similarity">
    <text evidence="3">Belongs to the glycosyl hydrolase 84 family.</text>
</comment>
<dbReference type="Gene3D" id="3.20.20.80">
    <property type="entry name" value="Glycosidases"/>
    <property type="match status" value="1"/>
</dbReference>
<feature type="domain" description="GH84" evidence="4">
    <location>
        <begin position="4"/>
        <end position="275"/>
    </location>
</feature>
<keyword evidence="6" id="KW-1185">Reference proteome</keyword>
<dbReference type="PANTHER" id="PTHR13170">
    <property type="entry name" value="O-GLCNACASE"/>
    <property type="match status" value="1"/>
</dbReference>
<dbReference type="Pfam" id="PF07555">
    <property type="entry name" value="NAGidase"/>
    <property type="match status" value="1"/>
</dbReference>
<dbReference type="InterPro" id="IPR011496">
    <property type="entry name" value="O-GlcNAcase_cat"/>
</dbReference>
<dbReference type="InterPro" id="IPR017853">
    <property type="entry name" value="GH"/>
</dbReference>
<evidence type="ECO:0000313" key="5">
    <source>
        <dbReference type="EMBL" id="GGK35673.1"/>
    </source>
</evidence>
<organism evidence="5 6">
    <name type="scientific">Deinococcus malanensis</name>
    <dbReference type="NCBI Taxonomy" id="1706855"/>
    <lineage>
        <taxon>Bacteria</taxon>
        <taxon>Thermotogati</taxon>
        <taxon>Deinococcota</taxon>
        <taxon>Deinococci</taxon>
        <taxon>Deinococcales</taxon>
        <taxon>Deinococcaceae</taxon>
        <taxon>Deinococcus</taxon>
    </lineage>
</organism>
<evidence type="ECO:0000259" key="4">
    <source>
        <dbReference type="PROSITE" id="PS52009"/>
    </source>
</evidence>